<feature type="signal peptide" evidence="1">
    <location>
        <begin position="1"/>
        <end position="23"/>
    </location>
</feature>
<gene>
    <name evidence="2" type="ORF">MHY01S_02200</name>
</gene>
<protein>
    <recommendedName>
        <fullName evidence="4">Delta-60 repeat domain-containing protein</fullName>
    </recommendedName>
</protein>
<feature type="chain" id="PRO_5022083623" description="Delta-60 repeat domain-containing protein" evidence="1">
    <location>
        <begin position="24"/>
        <end position="421"/>
    </location>
</feature>
<dbReference type="RefSeq" id="WP_119339662.1">
    <property type="nucleotide sequence ID" value="NZ_BJXL01000003.1"/>
</dbReference>
<dbReference type="NCBIfam" id="TIGR02608">
    <property type="entry name" value="delta_60_rpt"/>
    <property type="match status" value="7"/>
</dbReference>
<accession>A0A511QXE9</accession>
<evidence type="ECO:0008006" key="4">
    <source>
        <dbReference type="Google" id="ProtNLM"/>
    </source>
</evidence>
<dbReference type="AlphaFoldDB" id="A0A511QXE9"/>
<dbReference type="PROSITE" id="PS51257">
    <property type="entry name" value="PROKAR_LIPOPROTEIN"/>
    <property type="match status" value="1"/>
</dbReference>
<dbReference type="EMBL" id="BJXL01000003">
    <property type="protein sequence ID" value="GEM82054.1"/>
    <property type="molecule type" value="Genomic_DNA"/>
</dbReference>
<comment type="caution">
    <text evidence="2">The sequence shown here is derived from an EMBL/GenBank/DDBJ whole genome shotgun (WGS) entry which is preliminary data.</text>
</comment>
<reference evidence="2 3" key="1">
    <citation type="submission" date="2019-07" db="EMBL/GenBank/DDBJ databases">
        <title>Whole genome shotgun sequence of Meiothermus hypogaeus NBRC 106114.</title>
        <authorList>
            <person name="Hosoyama A."/>
            <person name="Uohara A."/>
            <person name="Ohji S."/>
            <person name="Ichikawa N."/>
        </authorList>
    </citation>
    <scope>NUCLEOTIDE SEQUENCE [LARGE SCALE GENOMIC DNA]</scope>
    <source>
        <strain evidence="2 3">NBRC 106114</strain>
    </source>
</reference>
<dbReference type="InterPro" id="IPR013431">
    <property type="entry name" value="Delta_60_rpt"/>
</dbReference>
<dbReference type="Gene3D" id="2.80.10.50">
    <property type="match status" value="3"/>
</dbReference>
<sequence length="421" mass="44661">MGMRFGLYSLLALVLLACNGGSGNPNGSNPGGGTPGPQLSFKGELDTSFGNGGIVTTPVTSANAKIWITSLIVQPDRKIVVAGYIEKVVSPSYVDDIILLRYNPDGTLDTTFGNEGTVVTSLSDYSDRAHALVLQPDGKLVVAGSTANSNYYEIALVRYNEYGKLDTSFDGDGIVVASPGPYSDEAYALLLLPGGKLLVGGYSDKGAPNYETPVLLRYNSDGSQDASFGIKQIASLTNSRAKHMLLQPDGKILLGIGARFGTSFGFALSRLLDNGTVDTSFGGQGMVSGNGLLRYLMRQSDGRLIASVGDRLKRYEANGNPDIGFGTGGNVDQYNQYTILMAQQSDGKLISLASHSSPKFFALYRHNLNGTVDPSFGSNGYIETQVSTNYDAVASAMTFQPDNRLIVAGSANTNVILVRYK</sequence>
<organism evidence="2 3">
    <name type="scientific">Meiothermus hypogaeus NBRC 106114</name>
    <dbReference type="NCBI Taxonomy" id="1227553"/>
    <lineage>
        <taxon>Bacteria</taxon>
        <taxon>Thermotogati</taxon>
        <taxon>Deinococcota</taxon>
        <taxon>Deinococci</taxon>
        <taxon>Thermales</taxon>
        <taxon>Thermaceae</taxon>
        <taxon>Meiothermus</taxon>
    </lineage>
</organism>
<name>A0A511QXE9_9DEIN</name>
<dbReference type="Pfam" id="PF17164">
    <property type="entry name" value="DUF5122"/>
    <property type="match status" value="5"/>
</dbReference>
<dbReference type="SUPFAM" id="SSF101898">
    <property type="entry name" value="NHL repeat"/>
    <property type="match status" value="1"/>
</dbReference>
<evidence type="ECO:0000313" key="2">
    <source>
        <dbReference type="EMBL" id="GEM82054.1"/>
    </source>
</evidence>
<dbReference type="OrthoDB" id="9805017at2"/>
<evidence type="ECO:0000313" key="3">
    <source>
        <dbReference type="Proteomes" id="UP000321197"/>
    </source>
</evidence>
<dbReference type="Proteomes" id="UP000321197">
    <property type="component" value="Unassembled WGS sequence"/>
</dbReference>
<proteinExistence type="predicted"/>
<keyword evidence="1" id="KW-0732">Signal</keyword>
<evidence type="ECO:0000256" key="1">
    <source>
        <dbReference type="SAM" id="SignalP"/>
    </source>
</evidence>